<dbReference type="Proteomes" id="UP000289437">
    <property type="component" value="Unassembled WGS sequence"/>
</dbReference>
<name>A0A4V1L5D5_9BACT</name>
<organism evidence="1 2">
    <name type="scientific">Granulicella sibirica</name>
    <dbReference type="NCBI Taxonomy" id="2479048"/>
    <lineage>
        <taxon>Bacteria</taxon>
        <taxon>Pseudomonadati</taxon>
        <taxon>Acidobacteriota</taxon>
        <taxon>Terriglobia</taxon>
        <taxon>Terriglobales</taxon>
        <taxon>Acidobacteriaceae</taxon>
        <taxon>Granulicella</taxon>
    </lineage>
</organism>
<accession>A0A4V1L5D5</accession>
<comment type="caution">
    <text evidence="1">The sequence shown here is derived from an EMBL/GenBank/DDBJ whole genome shotgun (WGS) entry which is preliminary data.</text>
</comment>
<dbReference type="SUPFAM" id="SSF51735">
    <property type="entry name" value="NAD(P)-binding Rossmann-fold domains"/>
    <property type="match status" value="1"/>
</dbReference>
<dbReference type="Gene3D" id="3.40.50.720">
    <property type="entry name" value="NAD(P)-binding Rossmann-like Domain"/>
    <property type="match status" value="1"/>
</dbReference>
<reference evidence="2" key="2">
    <citation type="submission" date="2019-02" db="EMBL/GenBank/DDBJ databases">
        <title>Granulicella sibirica sp. nov., a psychrotolerant acidobacterium isolated from an organic soil layer in forested tundra, West Siberia.</title>
        <authorList>
            <person name="Oshkin I.Y."/>
            <person name="Kulichevskaya I.S."/>
            <person name="Rijpstra W.I.C."/>
            <person name="Sinninghe Damste J.S."/>
            <person name="Rakitin A.L."/>
            <person name="Ravin N.V."/>
            <person name="Dedysh S.N."/>
        </authorList>
    </citation>
    <scope>NUCLEOTIDE SEQUENCE [LARGE SCALE GENOMIC DNA]</scope>
    <source>
        <strain evidence="2">AF10</strain>
    </source>
</reference>
<reference evidence="1 2" key="1">
    <citation type="submission" date="2018-11" db="EMBL/GenBank/DDBJ databases">
        <authorList>
            <person name="Mardanov A.V."/>
            <person name="Ravin N.V."/>
            <person name="Dedysh S.N."/>
        </authorList>
    </citation>
    <scope>NUCLEOTIDE SEQUENCE [LARGE SCALE GENOMIC DNA]</scope>
    <source>
        <strain evidence="1 2">AF10</strain>
    </source>
</reference>
<protein>
    <submittedName>
        <fullName evidence="1">Putative short-chain dehydrogenase</fullName>
    </submittedName>
</protein>
<keyword evidence="2" id="KW-1185">Reference proteome</keyword>
<proteinExistence type="predicted"/>
<gene>
    <name evidence="1" type="ORF">GRAN_4488</name>
</gene>
<dbReference type="AlphaFoldDB" id="A0A4V1L5D5"/>
<dbReference type="InterPro" id="IPR036291">
    <property type="entry name" value="NAD(P)-bd_dom_sf"/>
</dbReference>
<evidence type="ECO:0000313" key="1">
    <source>
        <dbReference type="EMBL" id="RXH55384.1"/>
    </source>
</evidence>
<evidence type="ECO:0000313" key="2">
    <source>
        <dbReference type="Proteomes" id="UP000289437"/>
    </source>
</evidence>
<dbReference type="EMBL" id="RDSM01000003">
    <property type="protein sequence ID" value="RXH55384.1"/>
    <property type="molecule type" value="Genomic_DNA"/>
</dbReference>
<sequence length="109" mass="11409">MTNFTRGLQEELAGTGIVVQLVAPAATATDIWDISGVPLSNLDPDTVMTAGDCVDASMAGLALGESVTLTSVEDIQLFSDYETARLKLLSASQTSRPASRYNLSKQGTA</sequence>